<feature type="compositionally biased region" description="Low complexity" evidence="10">
    <location>
        <begin position="544"/>
        <end position="554"/>
    </location>
</feature>
<dbReference type="GO" id="GO:0004075">
    <property type="term" value="F:biotin carboxylase activity"/>
    <property type="evidence" value="ECO:0007669"/>
    <property type="project" value="UniProtKB-EC"/>
</dbReference>
<dbReference type="AlphaFoldDB" id="A0A023B0N3"/>
<feature type="region of interest" description="Disordered" evidence="10">
    <location>
        <begin position="535"/>
        <end position="574"/>
    </location>
</feature>
<name>A0A023B0N3_GRENI</name>
<dbReference type="InterPro" id="IPR049074">
    <property type="entry name" value="ACCA_BT"/>
</dbReference>
<evidence type="ECO:0000256" key="1">
    <source>
        <dbReference type="ARBA" id="ARBA00001953"/>
    </source>
</evidence>
<sequence length="807" mass="88333">MQTGSAESTVAPGDSLPGSREPSSKTSFNSLQEFWDYHQVPHRIKRILIANNGNAAAKCTMSLRSWCLKTFSNENELELVGMATPEDEQSNADYISKCDYIAKVPGGSNNYNYANIDRIREIAAEWKCEAVWPGWGHASENEELPRALEEEGVVWVGPRASTMSALGCKIGSTIIAQSIGVPTVPWSGSGVQAECVSGTWCVSEEAKLRACVGSGEALLELVDCGALGGFPLMIKAALGGGGKGIRVVHAREEALAAFRQVTMEVQGSSVFAMQCLTRCRHLEVQVIADRYGHTLACGTRDCTIQRRHQKIIEEGPPTCCDRSVLDALQKCAVDLVAAVRYVNAATVEFLYDAEKNHFYFLEVNARLQVEHVVTEMLIDVNLPAAQLQVAMGLPLAHIADIADFLRRGPPVAPRHCIAARITAEDAEKNFQPTNGTVLELHFTSSPHVWGYFSIGSPPSRVHQYSDSQFGHLFATGRDRESTRKEMLLSLRRLVIRGEISTNVVALQQILESGDFIRGHTHTQWLEQSRVCSHPAGSHVAVPRSTSASAHGPAPAHEPAPAHDPAPASAHVSGPNGTGVGEGVLNFVLYAGVYKAACHFRRDAQAFVGKITQGQVPPTLEDVAVFDLVDKHNVKYRLECCTAGPNTIRVYLNDSWTDVEYNDLSNNRDGDQFTSWYFLVGGVDGRHRRVGYQEDRTQDLLKVTVGHQTCTFTKEKDPSQFRAPYSAKLVRWLVPNGSTVQKSTPLAEIEMMKMYLQLHSESAGIITHALSEGAVFQAGDLLATLQLDDGQVFERPKFFNGKFPNPAP</sequence>
<dbReference type="PROSITE" id="PS50975">
    <property type="entry name" value="ATP_GRASP"/>
    <property type="match status" value="1"/>
</dbReference>
<dbReference type="Pfam" id="PF02785">
    <property type="entry name" value="Biotin_carb_C"/>
    <property type="match status" value="1"/>
</dbReference>
<dbReference type="OMA" id="CTEMITD"/>
<dbReference type="InterPro" id="IPR000089">
    <property type="entry name" value="Biotin_lipoyl"/>
</dbReference>
<dbReference type="SUPFAM" id="SSF56059">
    <property type="entry name" value="Glutathione synthetase ATP-binding domain-like"/>
    <property type="match status" value="1"/>
</dbReference>
<evidence type="ECO:0000256" key="10">
    <source>
        <dbReference type="SAM" id="MobiDB-lite"/>
    </source>
</evidence>
<evidence type="ECO:0000256" key="6">
    <source>
        <dbReference type="ARBA" id="ARBA00023267"/>
    </source>
</evidence>
<dbReference type="Gene3D" id="2.40.50.100">
    <property type="match status" value="1"/>
</dbReference>
<dbReference type="PROSITE" id="PS00867">
    <property type="entry name" value="CPSASE_2"/>
    <property type="match status" value="1"/>
</dbReference>
<comment type="catalytic activity">
    <reaction evidence="8">
        <text>N(6)-biotinyl-L-lysyl-[protein] + hydrogencarbonate + ATP = N(6)-carboxybiotinyl-L-lysyl-[protein] + ADP + phosphate + H(+)</text>
        <dbReference type="Rhea" id="RHEA:13501"/>
        <dbReference type="Rhea" id="RHEA-COMP:10505"/>
        <dbReference type="Rhea" id="RHEA-COMP:10506"/>
        <dbReference type="ChEBI" id="CHEBI:15378"/>
        <dbReference type="ChEBI" id="CHEBI:17544"/>
        <dbReference type="ChEBI" id="CHEBI:30616"/>
        <dbReference type="ChEBI" id="CHEBI:43474"/>
        <dbReference type="ChEBI" id="CHEBI:83144"/>
        <dbReference type="ChEBI" id="CHEBI:83145"/>
        <dbReference type="ChEBI" id="CHEBI:456216"/>
        <dbReference type="EC" id="6.3.4.14"/>
    </reaction>
</comment>
<keyword evidence="3 14" id="KW-0436">Ligase</keyword>
<dbReference type="Pfam" id="PF00289">
    <property type="entry name" value="Biotin_carb_N"/>
    <property type="match status" value="1"/>
</dbReference>
<dbReference type="InterPro" id="IPR005479">
    <property type="entry name" value="CPAse_ATP-bd"/>
</dbReference>
<dbReference type="GO" id="GO:0005524">
    <property type="term" value="F:ATP binding"/>
    <property type="evidence" value="ECO:0007669"/>
    <property type="project" value="UniProtKB-UniRule"/>
</dbReference>
<comment type="catalytic activity">
    <reaction evidence="7">
        <text>hydrogencarbonate + acetyl-CoA + ATP = malonyl-CoA + ADP + phosphate + H(+)</text>
        <dbReference type="Rhea" id="RHEA:11308"/>
        <dbReference type="ChEBI" id="CHEBI:15378"/>
        <dbReference type="ChEBI" id="CHEBI:17544"/>
        <dbReference type="ChEBI" id="CHEBI:30616"/>
        <dbReference type="ChEBI" id="CHEBI:43474"/>
        <dbReference type="ChEBI" id="CHEBI:57288"/>
        <dbReference type="ChEBI" id="CHEBI:57384"/>
        <dbReference type="ChEBI" id="CHEBI:456216"/>
        <dbReference type="EC" id="6.4.1.2"/>
    </reaction>
</comment>
<organism evidence="14 15">
    <name type="scientific">Gregarina niphandrodes</name>
    <name type="common">Septate eugregarine</name>
    <dbReference type="NCBI Taxonomy" id="110365"/>
    <lineage>
        <taxon>Eukaryota</taxon>
        <taxon>Sar</taxon>
        <taxon>Alveolata</taxon>
        <taxon>Apicomplexa</taxon>
        <taxon>Conoidasida</taxon>
        <taxon>Gregarinasina</taxon>
        <taxon>Eugregarinorida</taxon>
        <taxon>Gregarinidae</taxon>
        <taxon>Gregarina</taxon>
    </lineage>
</organism>
<protein>
    <recommendedName>
        <fullName evidence="2">biotin carboxylase</fullName>
        <ecNumber evidence="2">6.3.4.14</ecNumber>
    </recommendedName>
</protein>
<evidence type="ECO:0000313" key="15">
    <source>
        <dbReference type="Proteomes" id="UP000019763"/>
    </source>
</evidence>
<dbReference type="InterPro" id="IPR011761">
    <property type="entry name" value="ATP-grasp"/>
</dbReference>
<feature type="domain" description="ATP-grasp" evidence="12">
    <location>
        <begin position="173"/>
        <end position="391"/>
    </location>
</feature>
<dbReference type="OrthoDB" id="196847at2759"/>
<dbReference type="eggNOG" id="KOG0368">
    <property type="taxonomic scope" value="Eukaryota"/>
</dbReference>
<reference evidence="14" key="1">
    <citation type="submission" date="2013-12" db="EMBL/GenBank/DDBJ databases">
        <authorList>
            <person name="Omoto C.K."/>
            <person name="Sibley D."/>
            <person name="Venepally P."/>
            <person name="Hadjithomas M."/>
            <person name="Karamycheva S."/>
            <person name="Brunk B."/>
            <person name="Roos D."/>
            <person name="Caler E."/>
            <person name="Lorenzi H."/>
        </authorList>
    </citation>
    <scope>NUCLEOTIDE SEQUENCE</scope>
</reference>
<dbReference type="VEuPathDB" id="CryptoDB:GNI_144730"/>
<feature type="domain" description="Biotin carboxylation" evidence="13">
    <location>
        <begin position="43"/>
        <end position="530"/>
    </location>
</feature>
<dbReference type="Pfam" id="PF21385">
    <property type="entry name" value="ACCA_BT"/>
    <property type="match status" value="1"/>
</dbReference>
<keyword evidence="4 9" id="KW-0547">Nucleotide-binding</keyword>
<dbReference type="GO" id="GO:0006633">
    <property type="term" value="P:fatty acid biosynthetic process"/>
    <property type="evidence" value="ECO:0007669"/>
    <property type="project" value="TreeGrafter"/>
</dbReference>
<keyword evidence="6" id="KW-0092">Biotin</keyword>
<dbReference type="FunFam" id="2.40.50.100:FF:000005">
    <property type="entry name" value="Acetyl-CoA carboxylase 1"/>
    <property type="match status" value="1"/>
</dbReference>
<dbReference type="SUPFAM" id="SSF51246">
    <property type="entry name" value="Rudiment single hybrid motif"/>
    <property type="match status" value="1"/>
</dbReference>
<dbReference type="InterPro" id="IPR013815">
    <property type="entry name" value="ATP_grasp_subdomain_1"/>
</dbReference>
<dbReference type="Pfam" id="PF02786">
    <property type="entry name" value="CPSase_L_D2"/>
    <property type="match status" value="1"/>
</dbReference>
<dbReference type="Gene3D" id="3.30.470.20">
    <property type="entry name" value="ATP-grasp fold, B domain"/>
    <property type="match status" value="1"/>
</dbReference>
<dbReference type="Pfam" id="PF00364">
    <property type="entry name" value="Biotin_lipoyl"/>
    <property type="match status" value="1"/>
</dbReference>
<dbReference type="Gene3D" id="3.40.50.20">
    <property type="match status" value="1"/>
</dbReference>
<keyword evidence="5 9" id="KW-0067">ATP-binding</keyword>
<dbReference type="Gene3D" id="3.30.1490.20">
    <property type="entry name" value="ATP-grasp fold, A domain"/>
    <property type="match status" value="1"/>
</dbReference>
<dbReference type="EMBL" id="AFNH02001071">
    <property type="protein sequence ID" value="EZG44693.1"/>
    <property type="molecule type" value="Genomic_DNA"/>
</dbReference>
<keyword evidence="15" id="KW-1185">Reference proteome</keyword>
<dbReference type="SUPFAM" id="SSF51230">
    <property type="entry name" value="Single hybrid motif"/>
    <property type="match status" value="1"/>
</dbReference>
<dbReference type="Proteomes" id="UP000019763">
    <property type="component" value="Unassembled WGS sequence"/>
</dbReference>
<dbReference type="InterPro" id="IPR011054">
    <property type="entry name" value="Rudment_hybrid_motif"/>
</dbReference>
<dbReference type="InterPro" id="IPR005482">
    <property type="entry name" value="Biotin_COase_C"/>
</dbReference>
<dbReference type="InterPro" id="IPR005481">
    <property type="entry name" value="BC-like_N"/>
</dbReference>
<dbReference type="PROSITE" id="PS50968">
    <property type="entry name" value="BIOTINYL_LIPOYL"/>
    <property type="match status" value="1"/>
</dbReference>
<comment type="caution">
    <text evidence="14">The sequence shown here is derived from an EMBL/GenBank/DDBJ whole genome shotgun (WGS) entry which is preliminary data.</text>
</comment>
<evidence type="ECO:0000259" key="11">
    <source>
        <dbReference type="PROSITE" id="PS50968"/>
    </source>
</evidence>
<dbReference type="SUPFAM" id="SSF52440">
    <property type="entry name" value="PreATP-grasp domain"/>
    <property type="match status" value="1"/>
</dbReference>
<evidence type="ECO:0000256" key="5">
    <source>
        <dbReference type="ARBA" id="ARBA00022840"/>
    </source>
</evidence>
<dbReference type="GO" id="GO:0003989">
    <property type="term" value="F:acetyl-CoA carboxylase activity"/>
    <property type="evidence" value="ECO:0007669"/>
    <property type="project" value="UniProtKB-EC"/>
</dbReference>
<dbReference type="PROSITE" id="PS50979">
    <property type="entry name" value="BC"/>
    <property type="match status" value="1"/>
</dbReference>
<dbReference type="PANTHER" id="PTHR45728:SF3">
    <property type="entry name" value="ACETYL-COA CARBOXYLASE"/>
    <property type="match status" value="1"/>
</dbReference>
<evidence type="ECO:0000259" key="12">
    <source>
        <dbReference type="PROSITE" id="PS50975"/>
    </source>
</evidence>
<dbReference type="PANTHER" id="PTHR45728">
    <property type="entry name" value="ACETYL-COA CARBOXYLASE, ISOFORM A"/>
    <property type="match status" value="1"/>
</dbReference>
<dbReference type="PROSITE" id="PS00866">
    <property type="entry name" value="CPSASE_1"/>
    <property type="match status" value="1"/>
</dbReference>
<dbReference type="InterPro" id="IPR016185">
    <property type="entry name" value="PreATP-grasp_dom_sf"/>
</dbReference>
<dbReference type="FunFam" id="3.30.1490.20:FF:000003">
    <property type="entry name" value="acetyl-CoA carboxylase isoform X1"/>
    <property type="match status" value="1"/>
</dbReference>
<dbReference type="CDD" id="cd06850">
    <property type="entry name" value="biotinyl_domain"/>
    <property type="match status" value="1"/>
</dbReference>
<dbReference type="InterPro" id="IPR011053">
    <property type="entry name" value="Single_hybrid_motif"/>
</dbReference>
<comment type="cofactor">
    <cofactor evidence="1">
        <name>biotin</name>
        <dbReference type="ChEBI" id="CHEBI:57586"/>
    </cofactor>
</comment>
<dbReference type="InterPro" id="IPR011764">
    <property type="entry name" value="Biotin_carboxylation_dom"/>
</dbReference>
<dbReference type="SMART" id="SM00878">
    <property type="entry name" value="Biotin_carb_C"/>
    <property type="match status" value="1"/>
</dbReference>
<dbReference type="EC" id="6.3.4.14" evidence="2"/>
<evidence type="ECO:0000256" key="3">
    <source>
        <dbReference type="ARBA" id="ARBA00022598"/>
    </source>
</evidence>
<evidence type="ECO:0000256" key="7">
    <source>
        <dbReference type="ARBA" id="ARBA00048065"/>
    </source>
</evidence>
<dbReference type="GeneID" id="22915116"/>
<dbReference type="InterPro" id="IPR049076">
    <property type="entry name" value="ACCA"/>
</dbReference>
<evidence type="ECO:0000313" key="14">
    <source>
        <dbReference type="EMBL" id="EZG44693.1"/>
    </source>
</evidence>
<evidence type="ECO:0000256" key="9">
    <source>
        <dbReference type="PROSITE-ProRule" id="PRU00409"/>
    </source>
</evidence>
<evidence type="ECO:0000259" key="13">
    <source>
        <dbReference type="PROSITE" id="PS50979"/>
    </source>
</evidence>
<accession>A0A023B0N3</accession>
<gene>
    <name evidence="14" type="ORF">GNI_144730</name>
</gene>
<proteinExistence type="predicted"/>
<evidence type="ECO:0000256" key="8">
    <source>
        <dbReference type="ARBA" id="ARBA00048600"/>
    </source>
</evidence>
<feature type="domain" description="Lipoyl-binding" evidence="11">
    <location>
        <begin position="711"/>
        <end position="785"/>
    </location>
</feature>
<evidence type="ECO:0000256" key="2">
    <source>
        <dbReference type="ARBA" id="ARBA00013263"/>
    </source>
</evidence>
<evidence type="ECO:0000256" key="4">
    <source>
        <dbReference type="ARBA" id="ARBA00022741"/>
    </source>
</evidence>
<feature type="region of interest" description="Disordered" evidence="10">
    <location>
        <begin position="1"/>
        <end position="25"/>
    </location>
</feature>
<dbReference type="Gene3D" id="3.90.1770.10">
    <property type="entry name" value="PreATP-grasp domain"/>
    <property type="match status" value="1"/>
</dbReference>
<dbReference type="RefSeq" id="XP_011134139.1">
    <property type="nucleotide sequence ID" value="XM_011135837.1"/>
</dbReference>
<dbReference type="GO" id="GO:0046872">
    <property type="term" value="F:metal ion binding"/>
    <property type="evidence" value="ECO:0007669"/>
    <property type="project" value="InterPro"/>
</dbReference>